<dbReference type="AlphaFoldDB" id="A0A7R8CBV4"/>
<dbReference type="EMBL" id="HG994580">
    <property type="protein sequence ID" value="CAF2762929.1"/>
    <property type="molecule type" value="Genomic_DNA"/>
</dbReference>
<sequence length="156" mass="17095">MNSSSLSLDHGADWTLDLSPSINLHSSATKSNFRSLTSKDSIKDLSSIAAPLHELTRQSVGFTWMDEAKVPLLPSRPFYCNFSCFALRHTMFDYTIINVKGIHNLLEDTLSRGPLDDPEPIIIPDATDELMCLGISSAGSNDNESLAAVKHLFALT</sequence>
<accession>A0A7R8CBV4</accession>
<gene>
    <name evidence="1" type="ORF">LSAA_918</name>
</gene>
<evidence type="ECO:0000313" key="1">
    <source>
        <dbReference type="EMBL" id="CAF2762929.1"/>
    </source>
</evidence>
<reference evidence="1" key="1">
    <citation type="submission" date="2021-02" db="EMBL/GenBank/DDBJ databases">
        <authorList>
            <person name="Bekaert M."/>
        </authorList>
    </citation>
    <scope>NUCLEOTIDE SEQUENCE</scope>
    <source>
        <strain evidence="1">IoA-00</strain>
    </source>
</reference>
<proteinExistence type="predicted"/>
<dbReference type="Proteomes" id="UP000675881">
    <property type="component" value="Chromosome 1"/>
</dbReference>
<organism evidence="1 2">
    <name type="scientific">Lepeophtheirus salmonis</name>
    <name type="common">Salmon louse</name>
    <name type="synonym">Caligus salmonis</name>
    <dbReference type="NCBI Taxonomy" id="72036"/>
    <lineage>
        <taxon>Eukaryota</taxon>
        <taxon>Metazoa</taxon>
        <taxon>Ecdysozoa</taxon>
        <taxon>Arthropoda</taxon>
        <taxon>Crustacea</taxon>
        <taxon>Multicrustacea</taxon>
        <taxon>Hexanauplia</taxon>
        <taxon>Copepoda</taxon>
        <taxon>Siphonostomatoida</taxon>
        <taxon>Caligidae</taxon>
        <taxon>Lepeophtheirus</taxon>
    </lineage>
</organism>
<name>A0A7R8CBV4_LEPSM</name>
<evidence type="ECO:0000313" key="2">
    <source>
        <dbReference type="Proteomes" id="UP000675881"/>
    </source>
</evidence>
<keyword evidence="2" id="KW-1185">Reference proteome</keyword>
<protein>
    <submittedName>
        <fullName evidence="1">(salmon louse) hypothetical protein</fullName>
    </submittedName>
</protein>